<gene>
    <name evidence="1" type="ORF">COY29_05725</name>
</gene>
<evidence type="ECO:0000313" key="1">
    <source>
        <dbReference type="EMBL" id="PIZ47027.1"/>
    </source>
</evidence>
<accession>A0A2M7TK27</accession>
<sequence>MKILKRLEAKERGALTFGQNLRCVPLIVIDSSYSFFKICQAYIKIEKRAIVLTVNARKSTLNYKLK</sequence>
<name>A0A2M7TK27_9BACT</name>
<evidence type="ECO:0000313" key="2">
    <source>
        <dbReference type="Proteomes" id="UP000229753"/>
    </source>
</evidence>
<organism evidence="1 2">
    <name type="scientific">Candidatus Woesebacteria bacterium CG_4_10_14_0_2_um_filter_39_14</name>
    <dbReference type="NCBI Taxonomy" id="1975054"/>
    <lineage>
        <taxon>Bacteria</taxon>
        <taxon>Candidatus Woeseibacteriota</taxon>
    </lineage>
</organism>
<dbReference type="Proteomes" id="UP000229753">
    <property type="component" value="Unassembled WGS sequence"/>
</dbReference>
<proteinExistence type="predicted"/>
<dbReference type="AlphaFoldDB" id="A0A2M7TK27"/>
<reference evidence="2" key="1">
    <citation type="submission" date="2017-09" db="EMBL/GenBank/DDBJ databases">
        <title>Depth-based differentiation of microbial function through sediment-hosted aquifers and enrichment of novel symbionts in the deep terrestrial subsurface.</title>
        <authorList>
            <person name="Probst A.J."/>
            <person name="Ladd B."/>
            <person name="Jarett J.K."/>
            <person name="Geller-Mcgrath D.E."/>
            <person name="Sieber C.M.K."/>
            <person name="Emerson J.B."/>
            <person name="Anantharaman K."/>
            <person name="Thomas B.C."/>
            <person name="Malmstrom R."/>
            <person name="Stieglmeier M."/>
            <person name="Klingl A."/>
            <person name="Woyke T."/>
            <person name="Ryan C.M."/>
            <person name="Banfield J.F."/>
        </authorList>
    </citation>
    <scope>NUCLEOTIDE SEQUENCE [LARGE SCALE GENOMIC DNA]</scope>
</reference>
<protein>
    <submittedName>
        <fullName evidence="1">Uncharacterized protein</fullName>
    </submittedName>
</protein>
<comment type="caution">
    <text evidence="1">The sequence shown here is derived from an EMBL/GenBank/DDBJ whole genome shotgun (WGS) entry which is preliminary data.</text>
</comment>
<dbReference type="EMBL" id="PFNO01000194">
    <property type="protein sequence ID" value="PIZ47027.1"/>
    <property type="molecule type" value="Genomic_DNA"/>
</dbReference>